<dbReference type="OrthoDB" id="2745718at2759"/>
<reference evidence="1 2" key="1">
    <citation type="submission" date="2014-11" db="EMBL/GenBank/DDBJ databases">
        <authorList>
            <person name="Wibberg Daniel"/>
        </authorList>
    </citation>
    <scope>NUCLEOTIDE SEQUENCE [LARGE SCALE GENOMIC DNA]</scope>
    <source>
        <strain evidence="1">Rhizoctonia solani AG1-IB 7/3/14</strain>
    </source>
</reference>
<evidence type="ECO:0000313" key="1">
    <source>
        <dbReference type="EMBL" id="CEL57253.1"/>
    </source>
</evidence>
<organism evidence="1 2">
    <name type="scientific">Thanatephorus cucumeris (strain AG1-IB / isolate 7/3/14)</name>
    <name type="common">Lettuce bottom rot fungus</name>
    <name type="synonym">Rhizoctonia solani</name>
    <dbReference type="NCBI Taxonomy" id="1108050"/>
    <lineage>
        <taxon>Eukaryota</taxon>
        <taxon>Fungi</taxon>
        <taxon>Dikarya</taxon>
        <taxon>Basidiomycota</taxon>
        <taxon>Agaricomycotina</taxon>
        <taxon>Agaricomycetes</taxon>
        <taxon>Cantharellales</taxon>
        <taxon>Ceratobasidiaceae</taxon>
        <taxon>Rhizoctonia</taxon>
        <taxon>Rhizoctonia solani AG-1</taxon>
    </lineage>
</organism>
<gene>
    <name evidence="1" type="ORF">RSOLAG1IB_08465</name>
</gene>
<evidence type="ECO:0000313" key="2">
    <source>
        <dbReference type="Proteomes" id="UP000059188"/>
    </source>
</evidence>
<sequence length="367" mass="41343">MGNLLAIMIDDDETPSYELLVFDWKSGILINRIRPISGCGAGDFTFLDKDTIVLISGSTCEDTTELESVNLAIYDIYPQFPLPLHHQDSLVGPVFQLKYLAYSHPRIAFKFPEVDMHHRFSSFLRIRAGPVPGCVTYSKSAGFSYRRVPTLCLPLTLENSAGDTIDDVNLKVFVDTNRLLTFAEDGPKTVPWSVWGTHTTRWFLDDSQIDRWSCLIFGSRYLRVSAGETPQFPYDLAVFDFSPQAIRQRDTDYARTTNYRSELESVVLNGYRMNGYNLTSSEVTHGLIETIGSDLPTIITDGFKDPVVSNLPYRVVTKGQAHWAEGWTIDGEHIVGINSMGSEPVDSDDDNFEEIPRNNIAIYKLQV</sequence>
<dbReference type="Proteomes" id="UP000059188">
    <property type="component" value="Unassembled WGS sequence"/>
</dbReference>
<dbReference type="AlphaFoldDB" id="A0A0B7FM14"/>
<keyword evidence="2" id="KW-1185">Reference proteome</keyword>
<accession>A0A0B7FM14</accession>
<protein>
    <submittedName>
        <fullName evidence="1">Uncharacterized protein</fullName>
    </submittedName>
</protein>
<dbReference type="EMBL" id="LN679128">
    <property type="protein sequence ID" value="CEL57253.1"/>
    <property type="molecule type" value="Genomic_DNA"/>
</dbReference>
<name>A0A0B7FM14_THACB</name>
<proteinExistence type="predicted"/>